<reference evidence="1" key="1">
    <citation type="journal article" date="2023" name="G3 (Bethesda)">
        <title>A reference genome for the long-term kleptoplast-retaining sea slug Elysia crispata morphotype clarki.</title>
        <authorList>
            <person name="Eastman K.E."/>
            <person name="Pendleton A.L."/>
            <person name="Shaikh M.A."/>
            <person name="Suttiyut T."/>
            <person name="Ogas R."/>
            <person name="Tomko P."/>
            <person name="Gavelis G."/>
            <person name="Widhalm J.R."/>
            <person name="Wisecaver J.H."/>
        </authorList>
    </citation>
    <scope>NUCLEOTIDE SEQUENCE</scope>
    <source>
        <strain evidence="1">ECLA1</strain>
    </source>
</reference>
<gene>
    <name evidence="1" type="ORF">RRG08_054694</name>
</gene>
<accession>A0AAE1B1M3</accession>
<proteinExistence type="predicted"/>
<keyword evidence="2" id="KW-1185">Reference proteome</keyword>
<name>A0AAE1B1M3_9GAST</name>
<evidence type="ECO:0000313" key="1">
    <source>
        <dbReference type="EMBL" id="KAK3797674.1"/>
    </source>
</evidence>
<comment type="caution">
    <text evidence="1">The sequence shown here is derived from an EMBL/GenBank/DDBJ whole genome shotgun (WGS) entry which is preliminary data.</text>
</comment>
<evidence type="ECO:0000313" key="2">
    <source>
        <dbReference type="Proteomes" id="UP001283361"/>
    </source>
</evidence>
<sequence length="93" mass="10987">MHRLDRAKEYLYSCRLHRGDVTVQTFTCLPEVVPVQERSIFPRTETKSTFMQFTQRGHMVKKLLIVTPLDPEKMMQTSASVRILKRFEQKKST</sequence>
<protein>
    <submittedName>
        <fullName evidence="1">Uncharacterized protein</fullName>
    </submittedName>
</protein>
<dbReference type="AlphaFoldDB" id="A0AAE1B1M3"/>
<dbReference type="EMBL" id="JAWDGP010000750">
    <property type="protein sequence ID" value="KAK3797674.1"/>
    <property type="molecule type" value="Genomic_DNA"/>
</dbReference>
<organism evidence="1 2">
    <name type="scientific">Elysia crispata</name>
    <name type="common">lettuce slug</name>
    <dbReference type="NCBI Taxonomy" id="231223"/>
    <lineage>
        <taxon>Eukaryota</taxon>
        <taxon>Metazoa</taxon>
        <taxon>Spiralia</taxon>
        <taxon>Lophotrochozoa</taxon>
        <taxon>Mollusca</taxon>
        <taxon>Gastropoda</taxon>
        <taxon>Heterobranchia</taxon>
        <taxon>Euthyneura</taxon>
        <taxon>Panpulmonata</taxon>
        <taxon>Sacoglossa</taxon>
        <taxon>Placobranchoidea</taxon>
        <taxon>Plakobranchidae</taxon>
        <taxon>Elysia</taxon>
    </lineage>
</organism>
<dbReference type="Proteomes" id="UP001283361">
    <property type="component" value="Unassembled WGS sequence"/>
</dbReference>